<accession>A0ABR3NS89</accession>
<keyword evidence="1" id="KW-0812">Transmembrane</keyword>
<organism evidence="2 3">
    <name type="scientific">Cirrhinus molitorella</name>
    <name type="common">mud carp</name>
    <dbReference type="NCBI Taxonomy" id="172907"/>
    <lineage>
        <taxon>Eukaryota</taxon>
        <taxon>Metazoa</taxon>
        <taxon>Chordata</taxon>
        <taxon>Craniata</taxon>
        <taxon>Vertebrata</taxon>
        <taxon>Euteleostomi</taxon>
        <taxon>Actinopterygii</taxon>
        <taxon>Neopterygii</taxon>
        <taxon>Teleostei</taxon>
        <taxon>Ostariophysi</taxon>
        <taxon>Cypriniformes</taxon>
        <taxon>Cyprinidae</taxon>
        <taxon>Labeoninae</taxon>
        <taxon>Labeonini</taxon>
        <taxon>Cirrhinus</taxon>
    </lineage>
</organism>
<reference evidence="2 3" key="1">
    <citation type="submission" date="2023-09" db="EMBL/GenBank/DDBJ databases">
        <authorList>
            <person name="Wang M."/>
        </authorList>
    </citation>
    <scope>NUCLEOTIDE SEQUENCE [LARGE SCALE GENOMIC DNA]</scope>
    <source>
        <strain evidence="2">GT-2023</strain>
        <tissue evidence="2">Liver</tissue>
    </source>
</reference>
<name>A0ABR3NS89_9TELE</name>
<sequence>MRYRKQVEEMQRAFNKTIIKLQNTSRMAEEQFSDQRQTDSIQSLQVQLENVTSSSSICQSRESTAARCLTDRSRYSAVVCFSGVLLGLLICVNYWSDIREVLLVVHRDPAVSTEMNCCPEDAETSDTAVALVPPHA</sequence>
<comment type="caution">
    <text evidence="2">The sequence shown here is derived from an EMBL/GenBank/DDBJ whole genome shotgun (WGS) entry which is preliminary data.</text>
</comment>
<keyword evidence="3" id="KW-1185">Reference proteome</keyword>
<evidence type="ECO:0000313" key="2">
    <source>
        <dbReference type="EMBL" id="KAL1279646.1"/>
    </source>
</evidence>
<proteinExistence type="predicted"/>
<keyword evidence="1" id="KW-1133">Transmembrane helix</keyword>
<gene>
    <name evidence="2" type="ORF">QQF64_014246</name>
</gene>
<evidence type="ECO:0000313" key="3">
    <source>
        <dbReference type="Proteomes" id="UP001558613"/>
    </source>
</evidence>
<dbReference type="Proteomes" id="UP001558613">
    <property type="component" value="Unassembled WGS sequence"/>
</dbReference>
<dbReference type="EMBL" id="JAYMGO010000002">
    <property type="protein sequence ID" value="KAL1279646.1"/>
    <property type="molecule type" value="Genomic_DNA"/>
</dbReference>
<feature type="transmembrane region" description="Helical" evidence="1">
    <location>
        <begin position="75"/>
        <end position="95"/>
    </location>
</feature>
<evidence type="ECO:0000256" key="1">
    <source>
        <dbReference type="SAM" id="Phobius"/>
    </source>
</evidence>
<protein>
    <submittedName>
        <fullName evidence="2">Uncharacterized protein</fullName>
    </submittedName>
</protein>
<keyword evidence="1" id="KW-0472">Membrane</keyword>